<dbReference type="Proteomes" id="UP000316621">
    <property type="component" value="Chromosome 1"/>
</dbReference>
<gene>
    <name evidence="2" type="ORF">C5167_039656</name>
</gene>
<name>A0A4Y7IGZ0_PAPSO</name>
<sequence length="53" mass="6161">MFQKLDLQQQRFGKTNRRQSKTTNSAAFIGIKEFSKDIVLLHDVMAGVHNKKR</sequence>
<protein>
    <submittedName>
        <fullName evidence="2">Uncharacterized protein</fullName>
    </submittedName>
</protein>
<evidence type="ECO:0000313" key="2">
    <source>
        <dbReference type="EMBL" id="RZC46705.1"/>
    </source>
</evidence>
<dbReference type="Gramene" id="RZC46705">
    <property type="protein sequence ID" value="RZC46705"/>
    <property type="gene ID" value="C5167_039656"/>
</dbReference>
<evidence type="ECO:0000256" key="1">
    <source>
        <dbReference type="SAM" id="MobiDB-lite"/>
    </source>
</evidence>
<reference evidence="2 3" key="1">
    <citation type="journal article" date="2018" name="Science">
        <title>The opium poppy genome and morphinan production.</title>
        <authorList>
            <person name="Guo L."/>
            <person name="Winzer T."/>
            <person name="Yang X."/>
            <person name="Li Y."/>
            <person name="Ning Z."/>
            <person name="He Z."/>
            <person name="Teodor R."/>
            <person name="Lu Y."/>
            <person name="Bowser T.A."/>
            <person name="Graham I.A."/>
            <person name="Ye K."/>
        </authorList>
    </citation>
    <scope>NUCLEOTIDE SEQUENCE [LARGE SCALE GENOMIC DNA]</scope>
    <source>
        <strain evidence="3">cv. HN1</strain>
        <tissue evidence="2">Leaves</tissue>
    </source>
</reference>
<organism evidence="2 3">
    <name type="scientific">Papaver somniferum</name>
    <name type="common">Opium poppy</name>
    <dbReference type="NCBI Taxonomy" id="3469"/>
    <lineage>
        <taxon>Eukaryota</taxon>
        <taxon>Viridiplantae</taxon>
        <taxon>Streptophyta</taxon>
        <taxon>Embryophyta</taxon>
        <taxon>Tracheophyta</taxon>
        <taxon>Spermatophyta</taxon>
        <taxon>Magnoliopsida</taxon>
        <taxon>Ranunculales</taxon>
        <taxon>Papaveraceae</taxon>
        <taxon>Papaveroideae</taxon>
        <taxon>Papaver</taxon>
    </lineage>
</organism>
<accession>A0A4Y7IGZ0</accession>
<dbReference type="EMBL" id="CM010715">
    <property type="protein sequence ID" value="RZC46705.1"/>
    <property type="molecule type" value="Genomic_DNA"/>
</dbReference>
<dbReference type="AlphaFoldDB" id="A0A4Y7IGZ0"/>
<keyword evidence="3" id="KW-1185">Reference proteome</keyword>
<feature type="region of interest" description="Disordered" evidence="1">
    <location>
        <begin position="1"/>
        <end position="22"/>
    </location>
</feature>
<feature type="compositionally biased region" description="Polar residues" evidence="1">
    <location>
        <begin position="1"/>
        <end position="13"/>
    </location>
</feature>
<proteinExistence type="predicted"/>
<evidence type="ECO:0000313" key="3">
    <source>
        <dbReference type="Proteomes" id="UP000316621"/>
    </source>
</evidence>